<accession>V5E7Z4</accession>
<name>V5E7Z4_KALBG</name>
<dbReference type="PANTHER" id="PTHR21483">
    <property type="entry name" value="RNA POLYMERASE II-ASSOCIATED PROTEIN 1"/>
    <property type="match status" value="1"/>
</dbReference>
<dbReference type="OrthoDB" id="348201at2759"/>
<protein>
    <recommendedName>
        <fullName evidence="2">RPAP1/MINIYO-like TPR repeats domain-containing protein</fullName>
    </recommendedName>
</protein>
<proteinExistence type="predicted"/>
<feature type="domain" description="RPAP1/MINIYO-like TPR repeats" evidence="2">
    <location>
        <begin position="253"/>
        <end position="391"/>
    </location>
</feature>
<dbReference type="PANTHER" id="PTHR21483:SF18">
    <property type="entry name" value="RNA POLYMERASE II-ASSOCIATED PROTEIN 1"/>
    <property type="match status" value="1"/>
</dbReference>
<dbReference type="InterPro" id="IPR039913">
    <property type="entry name" value="RPAP1/Rba50"/>
</dbReference>
<dbReference type="EMBL" id="KI545873">
    <property type="protein sequence ID" value="EST06441.1"/>
    <property type="molecule type" value="Genomic_DNA"/>
</dbReference>
<dbReference type="Proteomes" id="UP000019377">
    <property type="component" value="Unassembled WGS sequence"/>
</dbReference>
<dbReference type="eggNOG" id="KOG1894">
    <property type="taxonomic scope" value="Eukaryota"/>
</dbReference>
<evidence type="ECO:0000259" key="2">
    <source>
        <dbReference type="Pfam" id="PF25766"/>
    </source>
</evidence>
<evidence type="ECO:0000313" key="4">
    <source>
        <dbReference type="Proteomes" id="UP000019377"/>
    </source>
</evidence>
<dbReference type="Pfam" id="PF25766">
    <property type="entry name" value="TPR_RPAP1"/>
    <property type="match status" value="1"/>
</dbReference>
<keyword evidence="4" id="KW-1185">Reference proteome</keyword>
<feature type="compositionally biased region" description="Acidic residues" evidence="1">
    <location>
        <begin position="63"/>
        <end position="74"/>
    </location>
</feature>
<evidence type="ECO:0000313" key="3">
    <source>
        <dbReference type="EMBL" id="EST06441.1"/>
    </source>
</evidence>
<dbReference type="InterPro" id="IPR057989">
    <property type="entry name" value="TPR_RPAP1/MINIYO-like"/>
</dbReference>
<reference evidence="4" key="1">
    <citation type="journal article" date="2013" name="Genome Announc.">
        <title>Draft genome sequence of Pseudozyma brasiliensis sp. nov. strain GHG001, a high producer of endo-1,4-xylanase isolated from an insect pest of sugarcane.</title>
        <authorList>
            <person name="Oliveira J.V.D.C."/>
            <person name="dos Santos R.A.C."/>
            <person name="Borges T.A."/>
            <person name="Riano-Pachon D.M."/>
            <person name="Goldman G.H."/>
        </authorList>
    </citation>
    <scope>NUCLEOTIDE SEQUENCE [LARGE SCALE GENOMIC DNA]</scope>
    <source>
        <strain evidence="4">GHG001</strain>
    </source>
</reference>
<feature type="compositionally biased region" description="Polar residues" evidence="1">
    <location>
        <begin position="47"/>
        <end position="57"/>
    </location>
</feature>
<evidence type="ECO:0000256" key="1">
    <source>
        <dbReference type="SAM" id="MobiDB-lite"/>
    </source>
</evidence>
<dbReference type="AlphaFoldDB" id="V5E7Z4"/>
<dbReference type="HOGENOM" id="CLU_589411_0_0_1"/>
<dbReference type="GO" id="GO:0006366">
    <property type="term" value="P:transcription by RNA polymerase II"/>
    <property type="evidence" value="ECO:0007669"/>
    <property type="project" value="InterPro"/>
</dbReference>
<organism evidence="3 4">
    <name type="scientific">Kalmanozyma brasiliensis (strain GHG001)</name>
    <name type="common">Yeast</name>
    <name type="synonym">Pseudozyma brasiliensis</name>
    <dbReference type="NCBI Taxonomy" id="1365824"/>
    <lineage>
        <taxon>Eukaryota</taxon>
        <taxon>Fungi</taxon>
        <taxon>Dikarya</taxon>
        <taxon>Basidiomycota</taxon>
        <taxon>Ustilaginomycotina</taxon>
        <taxon>Ustilaginomycetes</taxon>
        <taxon>Ustilaginales</taxon>
        <taxon>Ustilaginaceae</taxon>
        <taxon>Kalmanozyma</taxon>
    </lineage>
</organism>
<sequence length="464" mass="50645">MPSLTAVRLLHQGILSNREVGKAIVSSGNVEHLLRFIVTQPWKVENDSATNDEAGNETSHEEADNDEEEDDERDVDPITGSKLWKCPASGLPIRPDWPLLALDDLLHSGSTAVFNRPNNLGEDWKPSELEMVRASLKLAVAVFRGQLDHSKVSRAGGVADTDDTLAKTKARAMLGSLPSPEQILLGVMKVFMLEKDQADTFTDKTASGATQQKQSGVLTGRDLFRDSTISQELTSLLGIADELVQLRRSHSDSNVMSTVTLDAWTTSTYSGSMSFYQFFTDLASLWDSISFGDANFARVVMTVANAGCKGGVFEGEDGMAVDFRRLVWNDYSDSLRSTPPIKVPGWLLGWEDTDADMLQHYCRCLVSLADTSAARGSMAWQIARHHVGTAMRSIVSSEGDTNNAASTKHAKRVETILKSLYVAKGEGLLRELLKSEAEASSASKLTDEETQRLVARLSSSNVAQ</sequence>
<feature type="region of interest" description="Disordered" evidence="1">
    <location>
        <begin position="47"/>
        <end position="81"/>
    </location>
</feature>
<gene>
    <name evidence="3" type="ORF">PSEUBRA_SCAF3g03986</name>
</gene>